<evidence type="ECO:0000259" key="2">
    <source>
        <dbReference type="Pfam" id="PF13649"/>
    </source>
</evidence>
<dbReference type="SUPFAM" id="SSF53335">
    <property type="entry name" value="S-adenosyl-L-methionine-dependent methyltransferases"/>
    <property type="match status" value="1"/>
</dbReference>
<name>A0AAV5ANB3_9AGAM</name>
<dbReference type="Pfam" id="PF13649">
    <property type="entry name" value="Methyltransf_25"/>
    <property type="match status" value="1"/>
</dbReference>
<protein>
    <recommendedName>
        <fullName evidence="2">Methyltransferase domain-containing protein</fullName>
    </recommendedName>
</protein>
<feature type="compositionally biased region" description="Low complexity" evidence="1">
    <location>
        <begin position="564"/>
        <end position="579"/>
    </location>
</feature>
<feature type="region of interest" description="Disordered" evidence="1">
    <location>
        <begin position="18"/>
        <end position="57"/>
    </location>
</feature>
<feature type="compositionally biased region" description="Polar residues" evidence="1">
    <location>
        <begin position="224"/>
        <end position="238"/>
    </location>
</feature>
<dbReference type="CDD" id="cd02440">
    <property type="entry name" value="AdoMet_MTases"/>
    <property type="match status" value="1"/>
</dbReference>
<feature type="compositionally biased region" description="Polar residues" evidence="1">
    <location>
        <begin position="527"/>
        <end position="547"/>
    </location>
</feature>
<sequence>MTSRSVDVSKLPAAIAGSPGTTIVSVQSHGSSTISPVESSSAAAGEHMSPTERDHIPPLWSFETSYSLFGGIVGTPRAHREQQKKDPKENLLHGNWFSRKKEREREKEKHENTPRSERSKSVDPPSRAPYPGKPHPPLPVTLTDPSMTPVPSLNPKRHSISKEATLSATVSTTNAVIRRNSPSTLVNSLPESPQKTRSHLRSSLRVASSSNESPSKPNRPPSPVAQTRSRHPPSSFNPNVGHYRGTEKKRPTTSPGAPTLQERSNLRESFLGDVISLYGMTEGHTSLSGSFTPYAPSHNAPLATDKVISRKETSIESLKRRIKETRARGFTMKDNKRYHSVPRDEAPYTRDYERQTVDFDEWTQSFEFHLAKKCSAFPFVTPPSRVLDLGCGTGSWIIECARAWKDTTFVGLDLVPIQPDLIRTGHAVLASRVEWVVGNFLKPLPFSDSEFDFVHVKRIARGVPEHLWELLLDEITRVLKKGGAFEMVEEDLFFPGSVLSESKSESSDEGGDPAESDMPTAEAVGTEDTTFKASNSVMNNGGISSFHSSEHEGDEIRTPRTAHTDTSISTETTSSTSDTPKPRLSSDILRKRKSTPGISSGDEDQINGDDGLFHPLIKPIMNPRDHSILEMAYNELHASRFINLLPLSLLSSMLVYHFKGSFDIGHLGRDAKRYTDVCTHEQTELLFPNIHPRKKRLDPNKRPVSLHAPSKPVSPIDHKTSPTSRRKSYHVRMVSPGKTDRPSEDPEVFFRPLNMIMDGVLRLPNDKWRFDKRILSMHLAVRAQDVLATAEEMWEFIQDCQAHPQRWKNTPMAALSELTKEEWDDCLIRFRLDMQDKIALGELLRVQFPLGVLPTPKRSDRKLFDEAVKKWEKHCQYNDAKAEKISNCPSRRRPISRSMRIFIAHYCGIKGSV</sequence>
<feature type="compositionally biased region" description="Basic and acidic residues" evidence="1">
    <location>
        <begin position="78"/>
        <end position="91"/>
    </location>
</feature>
<dbReference type="Proteomes" id="UP001050691">
    <property type="component" value="Unassembled WGS sequence"/>
</dbReference>
<evidence type="ECO:0000313" key="3">
    <source>
        <dbReference type="EMBL" id="GJJ13405.1"/>
    </source>
</evidence>
<evidence type="ECO:0000256" key="1">
    <source>
        <dbReference type="SAM" id="MobiDB-lite"/>
    </source>
</evidence>
<feature type="compositionally biased region" description="Basic and acidic residues" evidence="1">
    <location>
        <begin position="99"/>
        <end position="121"/>
    </location>
</feature>
<feature type="region of interest" description="Disordered" evidence="1">
    <location>
        <begin position="77"/>
        <end position="265"/>
    </location>
</feature>
<feature type="compositionally biased region" description="Pro residues" evidence="1">
    <location>
        <begin position="126"/>
        <end position="139"/>
    </location>
</feature>
<dbReference type="InterPro" id="IPR029063">
    <property type="entry name" value="SAM-dependent_MTases_sf"/>
</dbReference>
<gene>
    <name evidence="3" type="ORF">Clacol_007659</name>
</gene>
<feature type="region of interest" description="Disordered" evidence="1">
    <location>
        <begin position="499"/>
        <end position="609"/>
    </location>
</feature>
<dbReference type="GO" id="GO:0008168">
    <property type="term" value="F:methyltransferase activity"/>
    <property type="evidence" value="ECO:0007669"/>
    <property type="project" value="TreeGrafter"/>
</dbReference>
<reference evidence="3" key="1">
    <citation type="submission" date="2021-10" db="EMBL/GenBank/DDBJ databases">
        <title>De novo Genome Assembly of Clathrus columnatus (Basidiomycota, Fungi) Using Illumina and Nanopore Sequence Data.</title>
        <authorList>
            <person name="Ogiso-Tanaka E."/>
            <person name="Itagaki H."/>
            <person name="Hosoya T."/>
            <person name="Hosaka K."/>
        </authorList>
    </citation>
    <scope>NUCLEOTIDE SEQUENCE</scope>
    <source>
        <strain evidence="3">MO-923</strain>
    </source>
</reference>
<dbReference type="AlphaFoldDB" id="A0AAV5ANB3"/>
<keyword evidence="4" id="KW-1185">Reference proteome</keyword>
<accession>A0AAV5ANB3</accession>
<organism evidence="3 4">
    <name type="scientific">Clathrus columnatus</name>
    <dbReference type="NCBI Taxonomy" id="1419009"/>
    <lineage>
        <taxon>Eukaryota</taxon>
        <taxon>Fungi</taxon>
        <taxon>Dikarya</taxon>
        <taxon>Basidiomycota</taxon>
        <taxon>Agaricomycotina</taxon>
        <taxon>Agaricomycetes</taxon>
        <taxon>Phallomycetidae</taxon>
        <taxon>Phallales</taxon>
        <taxon>Clathraceae</taxon>
        <taxon>Clathrus</taxon>
    </lineage>
</organism>
<dbReference type="InterPro" id="IPR041698">
    <property type="entry name" value="Methyltransf_25"/>
</dbReference>
<feature type="compositionally biased region" description="Polar residues" evidence="1">
    <location>
        <begin position="162"/>
        <end position="195"/>
    </location>
</feature>
<dbReference type="PANTHER" id="PTHR43591:SF24">
    <property type="entry name" value="2-METHOXY-6-POLYPRENYL-1,4-BENZOQUINOL METHYLASE, MITOCHONDRIAL"/>
    <property type="match status" value="1"/>
</dbReference>
<dbReference type="PANTHER" id="PTHR43591">
    <property type="entry name" value="METHYLTRANSFERASE"/>
    <property type="match status" value="1"/>
</dbReference>
<feature type="domain" description="Methyltransferase" evidence="2">
    <location>
        <begin position="386"/>
        <end position="483"/>
    </location>
</feature>
<proteinExistence type="predicted"/>
<evidence type="ECO:0000313" key="4">
    <source>
        <dbReference type="Proteomes" id="UP001050691"/>
    </source>
</evidence>
<dbReference type="Gene3D" id="3.40.50.150">
    <property type="entry name" value="Vaccinia Virus protein VP39"/>
    <property type="match status" value="1"/>
</dbReference>
<feature type="compositionally biased region" description="Basic and acidic residues" evidence="1">
    <location>
        <begin position="548"/>
        <end position="558"/>
    </location>
</feature>
<dbReference type="EMBL" id="BPWL01000008">
    <property type="protein sequence ID" value="GJJ13405.1"/>
    <property type="molecule type" value="Genomic_DNA"/>
</dbReference>
<feature type="region of interest" description="Disordered" evidence="1">
    <location>
        <begin position="693"/>
        <end position="745"/>
    </location>
</feature>
<comment type="caution">
    <text evidence="3">The sequence shown here is derived from an EMBL/GenBank/DDBJ whole genome shotgun (WGS) entry which is preliminary data.</text>
</comment>
<feature type="compositionally biased region" description="Polar residues" evidence="1">
    <location>
        <begin position="205"/>
        <end position="216"/>
    </location>
</feature>
<feature type="compositionally biased region" description="Polar residues" evidence="1">
    <location>
        <begin position="19"/>
        <end position="42"/>
    </location>
</feature>